<gene>
    <name evidence="1" type="ORF">Pla52n_38960</name>
</gene>
<organism evidence="1 2">
    <name type="scientific">Stieleria varia</name>
    <dbReference type="NCBI Taxonomy" id="2528005"/>
    <lineage>
        <taxon>Bacteria</taxon>
        <taxon>Pseudomonadati</taxon>
        <taxon>Planctomycetota</taxon>
        <taxon>Planctomycetia</taxon>
        <taxon>Pirellulales</taxon>
        <taxon>Pirellulaceae</taxon>
        <taxon>Stieleria</taxon>
    </lineage>
</organism>
<dbReference type="AlphaFoldDB" id="A0A5C6AUU5"/>
<accession>A0A5C6AUU5</accession>
<keyword evidence="2" id="KW-1185">Reference proteome</keyword>
<sequence>MGELGLPRVKGSTRVKGVSNHFPHVGPHETLAIAIELDCKRRMTL</sequence>
<protein>
    <submittedName>
        <fullName evidence="1">Uncharacterized protein</fullName>
    </submittedName>
</protein>
<dbReference type="EMBL" id="SJPN01000004">
    <property type="protein sequence ID" value="TWU02836.1"/>
    <property type="molecule type" value="Genomic_DNA"/>
</dbReference>
<evidence type="ECO:0000313" key="2">
    <source>
        <dbReference type="Proteomes" id="UP000320176"/>
    </source>
</evidence>
<evidence type="ECO:0000313" key="1">
    <source>
        <dbReference type="EMBL" id="TWU02836.1"/>
    </source>
</evidence>
<name>A0A5C6AUU5_9BACT</name>
<proteinExistence type="predicted"/>
<reference evidence="1 2" key="1">
    <citation type="submission" date="2019-02" db="EMBL/GenBank/DDBJ databases">
        <title>Deep-cultivation of Planctomycetes and their phenomic and genomic characterization uncovers novel biology.</title>
        <authorList>
            <person name="Wiegand S."/>
            <person name="Jogler M."/>
            <person name="Boedeker C."/>
            <person name="Pinto D."/>
            <person name="Vollmers J."/>
            <person name="Rivas-Marin E."/>
            <person name="Kohn T."/>
            <person name="Peeters S.H."/>
            <person name="Heuer A."/>
            <person name="Rast P."/>
            <person name="Oberbeckmann S."/>
            <person name="Bunk B."/>
            <person name="Jeske O."/>
            <person name="Meyerdierks A."/>
            <person name="Storesund J.E."/>
            <person name="Kallscheuer N."/>
            <person name="Luecker S."/>
            <person name="Lage O.M."/>
            <person name="Pohl T."/>
            <person name="Merkel B.J."/>
            <person name="Hornburger P."/>
            <person name="Mueller R.-W."/>
            <person name="Bruemmer F."/>
            <person name="Labrenz M."/>
            <person name="Spormann A.M."/>
            <person name="Op Den Camp H."/>
            <person name="Overmann J."/>
            <person name="Amann R."/>
            <person name="Jetten M.S.M."/>
            <person name="Mascher T."/>
            <person name="Medema M.H."/>
            <person name="Devos D.P."/>
            <person name="Kaster A.-K."/>
            <person name="Ovreas L."/>
            <person name="Rohde M."/>
            <person name="Galperin M.Y."/>
            <person name="Jogler C."/>
        </authorList>
    </citation>
    <scope>NUCLEOTIDE SEQUENCE [LARGE SCALE GENOMIC DNA]</scope>
    <source>
        <strain evidence="1 2">Pla52n</strain>
    </source>
</reference>
<dbReference type="Proteomes" id="UP000320176">
    <property type="component" value="Unassembled WGS sequence"/>
</dbReference>
<comment type="caution">
    <text evidence="1">The sequence shown here is derived from an EMBL/GenBank/DDBJ whole genome shotgun (WGS) entry which is preliminary data.</text>
</comment>